<dbReference type="AlphaFoldDB" id="A0A392VFA7"/>
<dbReference type="EMBL" id="LXQA011120337">
    <property type="protein sequence ID" value="MCI85641.1"/>
    <property type="molecule type" value="Genomic_DNA"/>
</dbReference>
<protein>
    <submittedName>
        <fullName evidence="1">Uncharacterized protein</fullName>
    </submittedName>
</protein>
<comment type="caution">
    <text evidence="1">The sequence shown here is derived from an EMBL/GenBank/DDBJ whole genome shotgun (WGS) entry which is preliminary data.</text>
</comment>
<reference evidence="1 2" key="1">
    <citation type="journal article" date="2018" name="Front. Plant Sci.">
        <title>Red Clover (Trifolium pratense) and Zigzag Clover (T. medium) - A Picture of Genomic Similarities and Differences.</title>
        <authorList>
            <person name="Dluhosova J."/>
            <person name="Istvanek J."/>
            <person name="Nedelnik J."/>
            <person name="Repkova J."/>
        </authorList>
    </citation>
    <scope>NUCLEOTIDE SEQUENCE [LARGE SCALE GENOMIC DNA]</scope>
    <source>
        <strain evidence="2">cv. 10/8</strain>
        <tissue evidence="1">Leaf</tissue>
    </source>
</reference>
<name>A0A392VFA7_9FABA</name>
<organism evidence="1 2">
    <name type="scientific">Trifolium medium</name>
    <dbReference type="NCBI Taxonomy" id="97028"/>
    <lineage>
        <taxon>Eukaryota</taxon>
        <taxon>Viridiplantae</taxon>
        <taxon>Streptophyta</taxon>
        <taxon>Embryophyta</taxon>
        <taxon>Tracheophyta</taxon>
        <taxon>Spermatophyta</taxon>
        <taxon>Magnoliopsida</taxon>
        <taxon>eudicotyledons</taxon>
        <taxon>Gunneridae</taxon>
        <taxon>Pentapetalae</taxon>
        <taxon>rosids</taxon>
        <taxon>fabids</taxon>
        <taxon>Fabales</taxon>
        <taxon>Fabaceae</taxon>
        <taxon>Papilionoideae</taxon>
        <taxon>50 kb inversion clade</taxon>
        <taxon>NPAAA clade</taxon>
        <taxon>Hologalegina</taxon>
        <taxon>IRL clade</taxon>
        <taxon>Trifolieae</taxon>
        <taxon>Trifolium</taxon>
    </lineage>
</organism>
<proteinExistence type="predicted"/>
<feature type="non-terminal residue" evidence="1">
    <location>
        <position position="1"/>
    </location>
</feature>
<evidence type="ECO:0000313" key="1">
    <source>
        <dbReference type="EMBL" id="MCI85641.1"/>
    </source>
</evidence>
<evidence type="ECO:0000313" key="2">
    <source>
        <dbReference type="Proteomes" id="UP000265520"/>
    </source>
</evidence>
<sequence>CSELAASLSGRDVLDVFAVARLSEM</sequence>
<dbReference type="Proteomes" id="UP000265520">
    <property type="component" value="Unassembled WGS sequence"/>
</dbReference>
<accession>A0A392VFA7</accession>
<keyword evidence="2" id="KW-1185">Reference proteome</keyword>